<dbReference type="NCBIfam" id="TIGR00747">
    <property type="entry name" value="fabH"/>
    <property type="match status" value="1"/>
</dbReference>
<accession>A0A150Q3V7</accession>
<evidence type="ECO:0000256" key="6">
    <source>
        <dbReference type="ARBA" id="ARBA00022832"/>
    </source>
</evidence>
<evidence type="ECO:0000313" key="16">
    <source>
        <dbReference type="Proteomes" id="UP000075260"/>
    </source>
</evidence>
<comment type="pathway">
    <text evidence="1 12">Lipid metabolism; fatty acid biosynthesis.</text>
</comment>
<comment type="function">
    <text evidence="12">Catalyzes the condensation reaction of fatty acid synthesis by the addition to an acyl acceptor of two carbons from malonyl-ACP. Catalyzes the first condensation reaction which initiates fatty acid synthesis and may therefore play a role in governing the total rate of fatty acid production. Possesses both acetoacetyl-ACP synthase and acetyl transacylase activities. Its substrate specificity determines the biosynthesis of branched-chain and/or straight-chain of fatty acids.</text>
</comment>
<dbReference type="InterPro" id="IPR013751">
    <property type="entry name" value="ACP_syn_III_N"/>
</dbReference>
<keyword evidence="6 12" id="KW-0276">Fatty acid metabolism</keyword>
<comment type="domain">
    <text evidence="12">The last Arg residue of the ACP-binding site is essential for the weak association between ACP/AcpP and FabH.</text>
</comment>
<evidence type="ECO:0000256" key="8">
    <source>
        <dbReference type="ARBA" id="ARBA00023160"/>
    </source>
</evidence>
<organism evidence="15 16">
    <name type="scientific">Sorangium cellulosum</name>
    <name type="common">Polyangium cellulosum</name>
    <dbReference type="NCBI Taxonomy" id="56"/>
    <lineage>
        <taxon>Bacteria</taxon>
        <taxon>Pseudomonadati</taxon>
        <taxon>Myxococcota</taxon>
        <taxon>Polyangia</taxon>
        <taxon>Polyangiales</taxon>
        <taxon>Polyangiaceae</taxon>
        <taxon>Sorangium</taxon>
    </lineage>
</organism>
<dbReference type="PANTHER" id="PTHR43091">
    <property type="entry name" value="3-OXOACYL-[ACYL-CARRIER-PROTEIN] SYNTHASE"/>
    <property type="match status" value="1"/>
</dbReference>
<keyword evidence="8 12" id="KW-0275">Fatty acid biosynthesis</keyword>
<dbReference type="InterPro" id="IPR013747">
    <property type="entry name" value="ACP_syn_III_C"/>
</dbReference>
<dbReference type="GO" id="GO:0006633">
    <property type="term" value="P:fatty acid biosynthetic process"/>
    <property type="evidence" value="ECO:0007669"/>
    <property type="project" value="UniProtKB-UniRule"/>
</dbReference>
<dbReference type="InterPro" id="IPR016039">
    <property type="entry name" value="Thiolase-like"/>
</dbReference>
<evidence type="ECO:0000256" key="2">
    <source>
        <dbReference type="ARBA" id="ARBA00008642"/>
    </source>
</evidence>
<evidence type="ECO:0000256" key="12">
    <source>
        <dbReference type="HAMAP-Rule" id="MF_01815"/>
    </source>
</evidence>
<dbReference type="GO" id="GO:0004315">
    <property type="term" value="F:3-oxoacyl-[acyl-carrier-protein] synthase activity"/>
    <property type="evidence" value="ECO:0007669"/>
    <property type="project" value="InterPro"/>
</dbReference>
<dbReference type="FunFam" id="3.40.47.10:FF:000004">
    <property type="entry name" value="3-oxoacyl-[acyl-carrier-protein] synthase 3"/>
    <property type="match status" value="1"/>
</dbReference>
<dbReference type="CDD" id="cd00830">
    <property type="entry name" value="KAS_III"/>
    <property type="match status" value="1"/>
</dbReference>
<evidence type="ECO:0000259" key="14">
    <source>
        <dbReference type="Pfam" id="PF08545"/>
    </source>
</evidence>
<feature type="region of interest" description="ACP-binding" evidence="12">
    <location>
        <begin position="259"/>
        <end position="263"/>
    </location>
</feature>
<evidence type="ECO:0000256" key="7">
    <source>
        <dbReference type="ARBA" id="ARBA00023098"/>
    </source>
</evidence>
<dbReference type="PANTHER" id="PTHR43091:SF1">
    <property type="entry name" value="BETA-KETOACYL-[ACYL-CARRIER-PROTEIN] SYNTHASE III, CHLOROPLASTIC"/>
    <property type="match status" value="1"/>
</dbReference>
<keyword evidence="5 12" id="KW-0808">Transferase</keyword>
<evidence type="ECO:0000256" key="9">
    <source>
        <dbReference type="ARBA" id="ARBA00023268"/>
    </source>
</evidence>
<evidence type="ECO:0000256" key="1">
    <source>
        <dbReference type="ARBA" id="ARBA00005194"/>
    </source>
</evidence>
<feature type="active site" evidence="12">
    <location>
        <position position="258"/>
    </location>
</feature>
<evidence type="ECO:0000256" key="11">
    <source>
        <dbReference type="ARBA" id="ARBA00051096"/>
    </source>
</evidence>
<dbReference type="Pfam" id="PF08541">
    <property type="entry name" value="ACP_syn_III_C"/>
    <property type="match status" value="1"/>
</dbReference>
<feature type="domain" description="Beta-ketoacyl-[acyl-carrier-protein] synthase III C-terminal" evidence="13">
    <location>
        <begin position="242"/>
        <end position="331"/>
    </location>
</feature>
<dbReference type="AlphaFoldDB" id="A0A150Q3V7"/>
<dbReference type="UniPathway" id="UPA00094"/>
<comment type="catalytic activity">
    <reaction evidence="11">
        <text>malonyl-[ACP] + acetyl-CoA + H(+) = 3-oxobutanoyl-[ACP] + CO2 + CoA</text>
        <dbReference type="Rhea" id="RHEA:12080"/>
        <dbReference type="Rhea" id="RHEA-COMP:9623"/>
        <dbReference type="Rhea" id="RHEA-COMP:9625"/>
        <dbReference type="ChEBI" id="CHEBI:15378"/>
        <dbReference type="ChEBI" id="CHEBI:16526"/>
        <dbReference type="ChEBI" id="CHEBI:57287"/>
        <dbReference type="ChEBI" id="CHEBI:57288"/>
        <dbReference type="ChEBI" id="CHEBI:78449"/>
        <dbReference type="ChEBI" id="CHEBI:78450"/>
        <dbReference type="EC" id="2.3.1.180"/>
    </reaction>
    <physiologicalReaction direction="left-to-right" evidence="11">
        <dbReference type="Rhea" id="RHEA:12081"/>
    </physiologicalReaction>
</comment>
<comment type="subunit">
    <text evidence="12">Homodimer.</text>
</comment>
<dbReference type="Pfam" id="PF08545">
    <property type="entry name" value="ACP_syn_III"/>
    <property type="match status" value="1"/>
</dbReference>
<evidence type="ECO:0000256" key="5">
    <source>
        <dbReference type="ARBA" id="ARBA00022679"/>
    </source>
</evidence>
<dbReference type="GO" id="GO:0005737">
    <property type="term" value="C:cytoplasm"/>
    <property type="evidence" value="ECO:0007669"/>
    <property type="project" value="UniProtKB-SubCell"/>
</dbReference>
<evidence type="ECO:0000259" key="13">
    <source>
        <dbReference type="Pfam" id="PF08541"/>
    </source>
</evidence>
<feature type="domain" description="Beta-ketoacyl-[acyl-carrier-protein] synthase III N-terminal" evidence="14">
    <location>
        <begin position="111"/>
        <end position="190"/>
    </location>
</feature>
<evidence type="ECO:0000256" key="3">
    <source>
        <dbReference type="ARBA" id="ARBA00012333"/>
    </source>
</evidence>
<keyword evidence="4 12" id="KW-0444">Lipid biosynthesis</keyword>
<dbReference type="Proteomes" id="UP000075260">
    <property type="component" value="Unassembled WGS sequence"/>
</dbReference>
<keyword evidence="12" id="KW-0963">Cytoplasm</keyword>
<dbReference type="RefSeq" id="WP_061612539.1">
    <property type="nucleotide sequence ID" value="NZ_JEMA01001079.1"/>
</dbReference>
<dbReference type="SUPFAM" id="SSF53901">
    <property type="entry name" value="Thiolase-like"/>
    <property type="match status" value="1"/>
</dbReference>
<comment type="subcellular location">
    <subcellularLocation>
        <location evidence="12">Cytoplasm</location>
    </subcellularLocation>
</comment>
<dbReference type="HAMAP" id="MF_01815">
    <property type="entry name" value="FabH"/>
    <property type="match status" value="1"/>
</dbReference>
<gene>
    <name evidence="12" type="primary">fabH</name>
    <name evidence="15" type="ORF">BE15_22130</name>
</gene>
<reference evidence="15 16" key="1">
    <citation type="submission" date="2014-02" db="EMBL/GenBank/DDBJ databases">
        <title>The small core and large imbalanced accessory genome model reveals a collaborative survival strategy of Sorangium cellulosum strains in nature.</title>
        <authorList>
            <person name="Han K."/>
            <person name="Peng R."/>
            <person name="Blom J."/>
            <person name="Li Y.-Z."/>
        </authorList>
    </citation>
    <scope>NUCLEOTIDE SEQUENCE [LARGE SCALE GENOMIC DNA]</scope>
    <source>
        <strain evidence="15 16">So0008-312</strain>
    </source>
</reference>
<feature type="active site" evidence="12">
    <location>
        <position position="117"/>
    </location>
</feature>
<evidence type="ECO:0000313" key="15">
    <source>
        <dbReference type="EMBL" id="KYF62644.1"/>
    </source>
</evidence>
<dbReference type="EC" id="2.3.1.180" evidence="3 12"/>
<feature type="active site" evidence="12">
    <location>
        <position position="288"/>
    </location>
</feature>
<protein>
    <recommendedName>
        <fullName evidence="3 12">Beta-ketoacyl-[acyl-carrier-protein] synthase III</fullName>
        <shortName evidence="12">Beta-ketoacyl-ACP synthase III</shortName>
        <shortName evidence="12">KAS III</shortName>
        <ecNumber evidence="3 12">2.3.1.180</ecNumber>
    </recommendedName>
    <alternativeName>
        <fullName evidence="12">3-oxoacyl-[acyl-carrier-protein] synthase 3</fullName>
    </alternativeName>
    <alternativeName>
        <fullName evidence="12">3-oxoacyl-[acyl-carrier-protein] synthase III</fullName>
    </alternativeName>
</protein>
<dbReference type="NCBIfam" id="NF006829">
    <property type="entry name" value="PRK09352.1"/>
    <property type="match status" value="1"/>
</dbReference>
<sequence length="331" mass="34483">MSAARPSSRILGTGSYAPARVLHNTDLEKIVDTSDSWISERTGIRRRHIAADGELTSDLASAAGRSALAAAGLTAADLDMIIVGTISGDHPMPACAVYVQQKLGAGEIPAFDISAACAGFVYGLTIADQFISNGVARNVLVIGVELLSRILNWKDRTTCVLFGDGAGAVVLGPASDDGRGIVSTRIFSDGALANSLVIPGGGTAEPLTAEGIEQNRNKVHMVGQDIFKVAVKNLSSASLIALETAGMAASELDWVVAHQANLRILSQVAARLNLPLDRFVLNIEEYGNTSSASIPIALDEAVRDGRIKPGHNVLFCALGAGISWGASVVRM</sequence>
<dbReference type="Gene3D" id="3.40.47.10">
    <property type="match status" value="1"/>
</dbReference>
<dbReference type="InterPro" id="IPR004655">
    <property type="entry name" value="FabH"/>
</dbReference>
<name>A0A150Q3V7_SORCE</name>
<keyword evidence="7 12" id="KW-0443">Lipid metabolism</keyword>
<dbReference type="EMBL" id="JEMA01001079">
    <property type="protein sequence ID" value="KYF62644.1"/>
    <property type="molecule type" value="Genomic_DNA"/>
</dbReference>
<comment type="similarity">
    <text evidence="2 12">Belongs to the thiolase-like superfamily. FabH family.</text>
</comment>
<proteinExistence type="inferred from homology"/>
<dbReference type="GO" id="GO:0033818">
    <property type="term" value="F:beta-ketoacyl-acyl-carrier-protein synthase III activity"/>
    <property type="evidence" value="ECO:0007669"/>
    <property type="project" value="UniProtKB-UniRule"/>
</dbReference>
<dbReference type="OrthoDB" id="9815506at2"/>
<evidence type="ECO:0000256" key="4">
    <source>
        <dbReference type="ARBA" id="ARBA00022516"/>
    </source>
</evidence>
<keyword evidence="9 12" id="KW-0511">Multifunctional enzyme</keyword>
<evidence type="ECO:0000256" key="10">
    <source>
        <dbReference type="ARBA" id="ARBA00023315"/>
    </source>
</evidence>
<keyword evidence="10 12" id="KW-0012">Acyltransferase</keyword>
<comment type="caution">
    <text evidence="15">The sequence shown here is derived from an EMBL/GenBank/DDBJ whole genome shotgun (WGS) entry which is preliminary data.</text>
</comment>